<evidence type="ECO:0000256" key="5">
    <source>
        <dbReference type="ARBA" id="ARBA00023004"/>
    </source>
</evidence>
<dbReference type="Pfam" id="PF13304">
    <property type="entry name" value="AAA_21"/>
    <property type="match status" value="1"/>
</dbReference>
<dbReference type="GO" id="GO:0005524">
    <property type="term" value="F:ATP binding"/>
    <property type="evidence" value="ECO:0007669"/>
    <property type="project" value="InterPro"/>
</dbReference>
<keyword evidence="4" id="KW-0410">Iron transport</keyword>
<comment type="subcellular location">
    <subcellularLocation>
        <location evidence="1">Cell membrane</location>
        <topology evidence="1">Peripheral membrane protein</topology>
    </subcellularLocation>
</comment>
<dbReference type="CDD" id="cd00267">
    <property type="entry name" value="ABC_ATPase"/>
    <property type="match status" value="1"/>
</dbReference>
<accession>A0A1F7WD08</accession>
<keyword evidence="3" id="KW-1003">Cell membrane</keyword>
<evidence type="ECO:0000256" key="8">
    <source>
        <dbReference type="SAM" id="MobiDB-lite"/>
    </source>
</evidence>
<dbReference type="GO" id="GO:0006826">
    <property type="term" value="P:iron ion transport"/>
    <property type="evidence" value="ECO:0007669"/>
    <property type="project" value="UniProtKB-KW"/>
</dbReference>
<evidence type="ECO:0000256" key="4">
    <source>
        <dbReference type="ARBA" id="ARBA00022496"/>
    </source>
</evidence>
<gene>
    <name evidence="10" type="ORF">A2480_04755</name>
</gene>
<feature type="domain" description="AAA+ ATPase" evidence="9">
    <location>
        <begin position="301"/>
        <end position="494"/>
    </location>
</feature>
<keyword evidence="5" id="KW-0408">Iron</keyword>
<evidence type="ECO:0000256" key="6">
    <source>
        <dbReference type="ARBA" id="ARBA00023065"/>
    </source>
</evidence>
<dbReference type="GO" id="GO:0005886">
    <property type="term" value="C:plasma membrane"/>
    <property type="evidence" value="ECO:0007669"/>
    <property type="project" value="UniProtKB-SubCell"/>
</dbReference>
<dbReference type="InterPro" id="IPR027417">
    <property type="entry name" value="P-loop_NTPase"/>
</dbReference>
<reference evidence="10 11" key="1">
    <citation type="journal article" date="2016" name="Nat. Commun.">
        <title>Thousands of microbial genomes shed light on interconnected biogeochemical processes in an aquifer system.</title>
        <authorList>
            <person name="Anantharaman K."/>
            <person name="Brown C.T."/>
            <person name="Hug L.A."/>
            <person name="Sharon I."/>
            <person name="Castelle C.J."/>
            <person name="Probst A.J."/>
            <person name="Thomas B.C."/>
            <person name="Singh A."/>
            <person name="Wilkins M.J."/>
            <person name="Karaoz U."/>
            <person name="Brodie E.L."/>
            <person name="Williams K.H."/>
            <person name="Hubbard S.S."/>
            <person name="Banfield J.F."/>
        </authorList>
    </citation>
    <scope>NUCLEOTIDE SEQUENCE [LARGE SCALE GENOMIC DNA]</scope>
</reference>
<dbReference type="PANTHER" id="PTHR42771:SF2">
    <property type="entry name" value="IRON(3+)-HYDROXAMATE IMPORT ATP-BINDING PROTEIN FHUC"/>
    <property type="match status" value="1"/>
</dbReference>
<dbReference type="STRING" id="1802424.A2480_04755"/>
<dbReference type="SMART" id="SM00382">
    <property type="entry name" value="AAA"/>
    <property type="match status" value="1"/>
</dbReference>
<feature type="compositionally biased region" description="Basic and acidic residues" evidence="8">
    <location>
        <begin position="11"/>
        <end position="26"/>
    </location>
</feature>
<comment type="caution">
    <text evidence="10">The sequence shown here is derived from an EMBL/GenBank/DDBJ whole genome shotgun (WGS) entry which is preliminary data.</text>
</comment>
<evidence type="ECO:0000256" key="7">
    <source>
        <dbReference type="ARBA" id="ARBA00023136"/>
    </source>
</evidence>
<dbReference type="GO" id="GO:0016887">
    <property type="term" value="F:ATP hydrolysis activity"/>
    <property type="evidence" value="ECO:0007669"/>
    <property type="project" value="InterPro"/>
</dbReference>
<evidence type="ECO:0000313" key="11">
    <source>
        <dbReference type="Proteomes" id="UP000176988"/>
    </source>
</evidence>
<feature type="compositionally biased region" description="Polar residues" evidence="8">
    <location>
        <begin position="1"/>
        <end position="10"/>
    </location>
</feature>
<dbReference type="EMBL" id="MGFG01000026">
    <property type="protein sequence ID" value="OGM00714.1"/>
    <property type="molecule type" value="Genomic_DNA"/>
</dbReference>
<name>A0A1F7WD08_9BACT</name>
<organism evidence="10 11">
    <name type="scientific">Candidatus Uhrbacteria bacterium RIFOXYC2_FULL_47_19</name>
    <dbReference type="NCBI Taxonomy" id="1802424"/>
    <lineage>
        <taxon>Bacteria</taxon>
        <taxon>Candidatus Uhriibacteriota</taxon>
    </lineage>
</organism>
<keyword evidence="2" id="KW-0813">Transport</keyword>
<evidence type="ECO:0000256" key="3">
    <source>
        <dbReference type="ARBA" id="ARBA00022475"/>
    </source>
</evidence>
<proteinExistence type="predicted"/>
<dbReference type="Proteomes" id="UP000176988">
    <property type="component" value="Unassembled WGS sequence"/>
</dbReference>
<evidence type="ECO:0000256" key="1">
    <source>
        <dbReference type="ARBA" id="ARBA00004202"/>
    </source>
</evidence>
<dbReference type="PANTHER" id="PTHR42771">
    <property type="entry name" value="IRON(3+)-HYDROXAMATE IMPORT ATP-BINDING PROTEIN FHUC"/>
    <property type="match status" value="1"/>
</dbReference>
<dbReference type="InterPro" id="IPR003959">
    <property type="entry name" value="ATPase_AAA_core"/>
</dbReference>
<keyword evidence="7" id="KW-0472">Membrane</keyword>
<keyword evidence="6" id="KW-0406">Ion transport</keyword>
<dbReference type="SUPFAM" id="SSF52540">
    <property type="entry name" value="P-loop containing nucleoside triphosphate hydrolases"/>
    <property type="match status" value="1"/>
</dbReference>
<evidence type="ECO:0000259" key="9">
    <source>
        <dbReference type="SMART" id="SM00382"/>
    </source>
</evidence>
<dbReference type="AlphaFoldDB" id="A0A1F7WD08"/>
<feature type="region of interest" description="Disordered" evidence="8">
    <location>
        <begin position="1"/>
        <end position="32"/>
    </location>
</feature>
<dbReference type="Gene3D" id="3.40.50.300">
    <property type="entry name" value="P-loop containing nucleotide triphosphate hydrolases"/>
    <property type="match status" value="1"/>
</dbReference>
<protein>
    <recommendedName>
        <fullName evidence="9">AAA+ ATPase domain-containing protein</fullName>
    </recommendedName>
</protein>
<dbReference type="InterPro" id="IPR051535">
    <property type="entry name" value="Siderophore_ABC-ATPase"/>
</dbReference>
<dbReference type="InterPro" id="IPR003593">
    <property type="entry name" value="AAA+_ATPase"/>
</dbReference>
<evidence type="ECO:0000313" key="10">
    <source>
        <dbReference type="EMBL" id="OGM00714.1"/>
    </source>
</evidence>
<sequence>MPTRRGIQSETTHEKGFNSEVDRECGESPVSADFGSFQEARKKLGKQLLDRTRDEEEMCVTSPEEAAGLKVLARFGPLSIREVESKEVLRGDANFSKSLSSFCSSVRMFLSQKDREHLQIYSLVSYLERCAGSGYMDEIEFECWGREEKTNFNKNFEVIDRQRRGRDSIRIFYVRRKIEVDRVRLEMAMRLVQEIISESDKLHDGRYRGTVPDSVITENRNVIYKFIKSFSGEEGIELPCVMDSVTAKFAVVDDRVLSKSRESEEKKDRLEVSFDLSLLTEKEVGEIPDALLRLGKISIPKSSLSVLIGYNGSGKTTLLNSLRVAASHFGRRLGEDYSDIACDLEKREYWNGSIPTFVPSFARTMDIGGLSVPEGENSVIYLNFSRFAQNIASHNDLSANPLSNMMRKQSVNQGSTGELQLAFFEDSIKKFNLGEFKGLLLIDEPEKGLDPWKLRDMKRRIREMAPQATVIVATHNPMLAFDKEIRRIDLRFPERGYHENQEEEMF</sequence>
<evidence type="ECO:0000256" key="2">
    <source>
        <dbReference type="ARBA" id="ARBA00022448"/>
    </source>
</evidence>